<reference evidence="3" key="1">
    <citation type="submission" date="2020-09" db="EMBL/GenBank/DDBJ databases">
        <title>A novel bacterium of genus Paenibacillus, isolated from South China Sea.</title>
        <authorList>
            <person name="Huang H."/>
            <person name="Mo K."/>
            <person name="Hu Y."/>
        </authorList>
    </citation>
    <scope>NUCLEOTIDE SEQUENCE</scope>
    <source>
        <strain evidence="3">IB182493</strain>
    </source>
</reference>
<keyword evidence="4" id="KW-1185">Reference proteome</keyword>
<dbReference type="AlphaFoldDB" id="A0A927H5C2"/>
<dbReference type="Pfam" id="PF11772">
    <property type="entry name" value="EpuA"/>
    <property type="match status" value="1"/>
</dbReference>
<keyword evidence="2" id="KW-0812">Transmembrane</keyword>
<evidence type="ECO:0000256" key="1">
    <source>
        <dbReference type="SAM" id="MobiDB-lite"/>
    </source>
</evidence>
<dbReference type="GO" id="GO:0000428">
    <property type="term" value="C:DNA-directed RNA polymerase complex"/>
    <property type="evidence" value="ECO:0007669"/>
    <property type="project" value="UniProtKB-KW"/>
</dbReference>
<evidence type="ECO:0000256" key="2">
    <source>
        <dbReference type="SAM" id="Phobius"/>
    </source>
</evidence>
<feature type="compositionally biased region" description="Basic and acidic residues" evidence="1">
    <location>
        <begin position="1"/>
        <end position="12"/>
    </location>
</feature>
<gene>
    <name evidence="3" type="ORF">IDH41_07335</name>
</gene>
<dbReference type="EMBL" id="JACXIY010000009">
    <property type="protein sequence ID" value="MBD2868383.1"/>
    <property type="molecule type" value="Genomic_DNA"/>
</dbReference>
<feature type="region of interest" description="Disordered" evidence="1">
    <location>
        <begin position="1"/>
        <end position="44"/>
    </location>
</feature>
<comment type="caution">
    <text evidence="3">The sequence shown here is derived from an EMBL/GenBank/DDBJ whole genome shotgun (WGS) entry which is preliminary data.</text>
</comment>
<protein>
    <submittedName>
        <fullName evidence="3">DNA-directed RNA polymerase subunit beta</fullName>
    </submittedName>
</protein>
<dbReference type="RefSeq" id="WP_190859640.1">
    <property type="nucleotide sequence ID" value="NZ_JACXIY010000009.1"/>
</dbReference>
<keyword evidence="2" id="KW-1133">Transmembrane helix</keyword>
<dbReference type="InterPro" id="IPR024596">
    <property type="entry name" value="RNApol_su_b/EpuA"/>
</dbReference>
<evidence type="ECO:0000313" key="3">
    <source>
        <dbReference type="EMBL" id="MBD2868383.1"/>
    </source>
</evidence>
<name>A0A927H5C2_9BACL</name>
<keyword evidence="3" id="KW-0804">Transcription</keyword>
<dbReference type="Proteomes" id="UP000632125">
    <property type="component" value="Unassembled WGS sequence"/>
</dbReference>
<feature type="transmembrane region" description="Helical" evidence="2">
    <location>
        <begin position="59"/>
        <end position="79"/>
    </location>
</feature>
<keyword evidence="3" id="KW-0240">DNA-directed RNA polymerase</keyword>
<sequence length="104" mass="11676">MSMADERIDRQPGEVVSQAEDGVAVRQKRAGRAKAEGAPNKKQRPDGVKMLLWILRKSIVPLIMLIMLIAGLYIGYVIFGNGPKTDVFSWSTWKHLYDLVFAES</sequence>
<accession>A0A927H5C2</accession>
<proteinExistence type="predicted"/>
<keyword evidence="2" id="KW-0472">Membrane</keyword>
<evidence type="ECO:0000313" key="4">
    <source>
        <dbReference type="Proteomes" id="UP000632125"/>
    </source>
</evidence>
<organism evidence="3 4">
    <name type="scientific">Paenibacillus arenilitoris</name>
    <dbReference type="NCBI Taxonomy" id="2772299"/>
    <lineage>
        <taxon>Bacteria</taxon>
        <taxon>Bacillati</taxon>
        <taxon>Bacillota</taxon>
        <taxon>Bacilli</taxon>
        <taxon>Bacillales</taxon>
        <taxon>Paenibacillaceae</taxon>
        <taxon>Paenibacillus</taxon>
    </lineage>
</organism>